<dbReference type="OrthoDB" id="2524570at2759"/>
<protein>
    <submittedName>
        <fullName evidence="3">Uncharacterized protein</fullName>
    </submittedName>
</protein>
<evidence type="ECO:0000313" key="3">
    <source>
        <dbReference type="EMBL" id="POY74752.1"/>
    </source>
</evidence>
<keyword evidence="2" id="KW-0812">Transmembrane</keyword>
<feature type="transmembrane region" description="Helical" evidence="2">
    <location>
        <begin position="256"/>
        <end position="274"/>
    </location>
</feature>
<feature type="transmembrane region" description="Helical" evidence="2">
    <location>
        <begin position="182"/>
        <end position="201"/>
    </location>
</feature>
<accession>A0A2S5BDA5</accession>
<dbReference type="Proteomes" id="UP000237144">
    <property type="component" value="Unassembled WGS sequence"/>
</dbReference>
<feature type="transmembrane region" description="Helical" evidence="2">
    <location>
        <begin position="134"/>
        <end position="162"/>
    </location>
</feature>
<feature type="transmembrane region" description="Helical" evidence="2">
    <location>
        <begin position="102"/>
        <end position="122"/>
    </location>
</feature>
<comment type="caution">
    <text evidence="3">The sequence shown here is derived from an EMBL/GenBank/DDBJ whole genome shotgun (WGS) entry which is preliminary data.</text>
</comment>
<proteinExistence type="predicted"/>
<dbReference type="EMBL" id="PJQD01000022">
    <property type="protein sequence ID" value="POY74752.1"/>
    <property type="molecule type" value="Genomic_DNA"/>
</dbReference>
<keyword evidence="4" id="KW-1185">Reference proteome</keyword>
<keyword evidence="2" id="KW-0472">Membrane</keyword>
<evidence type="ECO:0000313" key="4">
    <source>
        <dbReference type="Proteomes" id="UP000237144"/>
    </source>
</evidence>
<sequence>MPGTFGVVDQPTVSAPQLDTTYAMGPAQIGYLVQILLFGIFLSLFFECWSSGELARTGPLGRTALTTSLVLNSFYTALCFHEAYIASVWQNRTWAFLSNADAVFNALPLLAGLIAVTTEVALAYRAGKLLPYMWLRVAFGLWMSLLILAVLTGSILACVIGVQYFNGAERVAIQWGPTAAIWLWSSAIADVTISLACAYSLRTRILGFNRKTDSLLRMLIWIVLRTAAYTAIISIAGAVVESIYKDEDLKSFIGNAFWLPTPALYGIALFTFSVSSRRLIDSHLGVEAGPPEPGAPQPIRQPDCSVEQKPTTAAESYGPLSMVSRLSRALTSESSAPRTPLIVTVQRETQIHVDEEDARSVEETFCRPPAGKKRQH</sequence>
<evidence type="ECO:0000256" key="2">
    <source>
        <dbReference type="SAM" id="Phobius"/>
    </source>
</evidence>
<feature type="region of interest" description="Disordered" evidence="1">
    <location>
        <begin position="286"/>
        <end position="313"/>
    </location>
</feature>
<gene>
    <name evidence="3" type="ORF">BMF94_2228</name>
</gene>
<organism evidence="3 4">
    <name type="scientific">Rhodotorula taiwanensis</name>
    <dbReference type="NCBI Taxonomy" id="741276"/>
    <lineage>
        <taxon>Eukaryota</taxon>
        <taxon>Fungi</taxon>
        <taxon>Dikarya</taxon>
        <taxon>Basidiomycota</taxon>
        <taxon>Pucciniomycotina</taxon>
        <taxon>Microbotryomycetes</taxon>
        <taxon>Sporidiobolales</taxon>
        <taxon>Sporidiobolaceae</taxon>
        <taxon>Rhodotorula</taxon>
    </lineage>
</organism>
<keyword evidence="2" id="KW-1133">Transmembrane helix</keyword>
<feature type="transmembrane region" description="Helical" evidence="2">
    <location>
        <begin position="29"/>
        <end position="49"/>
    </location>
</feature>
<feature type="region of interest" description="Disordered" evidence="1">
    <location>
        <begin position="355"/>
        <end position="376"/>
    </location>
</feature>
<evidence type="ECO:0000256" key="1">
    <source>
        <dbReference type="SAM" id="MobiDB-lite"/>
    </source>
</evidence>
<feature type="compositionally biased region" description="Basic and acidic residues" evidence="1">
    <location>
        <begin position="355"/>
        <end position="365"/>
    </location>
</feature>
<feature type="transmembrane region" description="Helical" evidence="2">
    <location>
        <begin position="222"/>
        <end position="244"/>
    </location>
</feature>
<name>A0A2S5BDA5_9BASI</name>
<reference evidence="3 4" key="1">
    <citation type="journal article" date="2018" name="Front. Microbiol.">
        <title>Prospects for Fungal Bioremediation of Acidic Radioactive Waste Sites: Characterization and Genome Sequence of Rhodotorula taiwanensis MD1149.</title>
        <authorList>
            <person name="Tkavc R."/>
            <person name="Matrosova V.Y."/>
            <person name="Grichenko O.E."/>
            <person name="Gostincar C."/>
            <person name="Volpe R.P."/>
            <person name="Klimenkova P."/>
            <person name="Gaidamakova E.K."/>
            <person name="Zhou C.E."/>
            <person name="Stewart B.J."/>
            <person name="Lyman M.G."/>
            <person name="Malfatti S.A."/>
            <person name="Rubinfeld B."/>
            <person name="Courtot M."/>
            <person name="Singh J."/>
            <person name="Dalgard C.L."/>
            <person name="Hamilton T."/>
            <person name="Frey K.G."/>
            <person name="Gunde-Cimerman N."/>
            <person name="Dugan L."/>
            <person name="Daly M.J."/>
        </authorList>
    </citation>
    <scope>NUCLEOTIDE SEQUENCE [LARGE SCALE GENOMIC DNA]</scope>
    <source>
        <strain evidence="3 4">MD1149</strain>
    </source>
</reference>
<dbReference type="AlphaFoldDB" id="A0A2S5BDA5"/>